<evidence type="ECO:0000256" key="1">
    <source>
        <dbReference type="ARBA" id="ARBA00005964"/>
    </source>
</evidence>
<comment type="similarity">
    <text evidence="1 6">Belongs to the type-B carboxylesterase/lipase family.</text>
</comment>
<dbReference type="EC" id="3.1.1.-" evidence="6"/>
<keyword evidence="3 6" id="KW-0378">Hydrolase</keyword>
<dbReference type="GO" id="GO:0052689">
    <property type="term" value="F:carboxylic ester hydrolase activity"/>
    <property type="evidence" value="ECO:0007669"/>
    <property type="project" value="UniProtKB-KW"/>
</dbReference>
<dbReference type="SUPFAM" id="SSF53474">
    <property type="entry name" value="alpha/beta-Hydrolases"/>
    <property type="match status" value="1"/>
</dbReference>
<evidence type="ECO:0000256" key="2">
    <source>
        <dbReference type="ARBA" id="ARBA00022487"/>
    </source>
</evidence>
<evidence type="ECO:0000256" key="5">
    <source>
        <dbReference type="ARBA" id="ARBA00023180"/>
    </source>
</evidence>
<dbReference type="Gene3D" id="3.40.50.1820">
    <property type="entry name" value="alpha/beta hydrolase"/>
    <property type="match status" value="1"/>
</dbReference>
<dbReference type="PROSITE" id="PS00122">
    <property type="entry name" value="CARBOXYLESTERASE_B_1"/>
    <property type="match status" value="1"/>
</dbReference>
<feature type="domain" description="Carboxylesterase type B" evidence="7">
    <location>
        <begin position="4"/>
        <end position="559"/>
    </location>
</feature>
<dbReference type="Pfam" id="PF00135">
    <property type="entry name" value="COesterase"/>
    <property type="match status" value="1"/>
</dbReference>
<protein>
    <recommendedName>
        <fullName evidence="6">Carboxylic ester hydrolase</fullName>
        <ecNumber evidence="6">3.1.1.-</ecNumber>
    </recommendedName>
</protein>
<dbReference type="PANTHER" id="PTHR43142:SF1">
    <property type="entry name" value="CARBOXYLIC ESTER HYDROLASE"/>
    <property type="match status" value="1"/>
</dbReference>
<keyword evidence="2" id="KW-0719">Serine esterase</keyword>
<dbReference type="InterPro" id="IPR019826">
    <property type="entry name" value="Carboxylesterase_B_AS"/>
</dbReference>
<keyword evidence="5" id="KW-0325">Glycoprotein</keyword>
<dbReference type="InterPro" id="IPR029058">
    <property type="entry name" value="AB_hydrolase_fold"/>
</dbReference>
<dbReference type="Proteomes" id="UP001153712">
    <property type="component" value="Chromosome 1"/>
</dbReference>
<dbReference type="PANTHER" id="PTHR43142">
    <property type="entry name" value="CARBOXYLIC ESTER HYDROLASE"/>
    <property type="match status" value="1"/>
</dbReference>
<dbReference type="EMBL" id="OU900094">
    <property type="protein sequence ID" value="CAG9854604.1"/>
    <property type="molecule type" value="Genomic_DNA"/>
</dbReference>
<name>A0A9N9XMC6_PHYSR</name>
<organism evidence="8 9">
    <name type="scientific">Phyllotreta striolata</name>
    <name type="common">Striped flea beetle</name>
    <name type="synonym">Crioceris striolata</name>
    <dbReference type="NCBI Taxonomy" id="444603"/>
    <lineage>
        <taxon>Eukaryota</taxon>
        <taxon>Metazoa</taxon>
        <taxon>Ecdysozoa</taxon>
        <taxon>Arthropoda</taxon>
        <taxon>Hexapoda</taxon>
        <taxon>Insecta</taxon>
        <taxon>Pterygota</taxon>
        <taxon>Neoptera</taxon>
        <taxon>Endopterygota</taxon>
        <taxon>Coleoptera</taxon>
        <taxon>Polyphaga</taxon>
        <taxon>Cucujiformia</taxon>
        <taxon>Chrysomeloidea</taxon>
        <taxon>Chrysomelidae</taxon>
        <taxon>Galerucinae</taxon>
        <taxon>Alticini</taxon>
        <taxon>Phyllotreta</taxon>
    </lineage>
</organism>
<evidence type="ECO:0000313" key="9">
    <source>
        <dbReference type="Proteomes" id="UP001153712"/>
    </source>
</evidence>
<evidence type="ECO:0000256" key="3">
    <source>
        <dbReference type="ARBA" id="ARBA00022801"/>
    </source>
</evidence>
<proteinExistence type="inferred from homology"/>
<reference evidence="8" key="1">
    <citation type="submission" date="2022-01" db="EMBL/GenBank/DDBJ databases">
        <authorList>
            <person name="King R."/>
        </authorList>
    </citation>
    <scope>NUCLEOTIDE SEQUENCE</scope>
</reference>
<evidence type="ECO:0000259" key="7">
    <source>
        <dbReference type="Pfam" id="PF00135"/>
    </source>
</evidence>
<dbReference type="InterPro" id="IPR002018">
    <property type="entry name" value="CarbesteraseB"/>
</dbReference>
<dbReference type="OrthoDB" id="19653at2759"/>
<gene>
    <name evidence="8" type="ORF">PHYEVI_LOCUS1065</name>
</gene>
<keyword evidence="4" id="KW-1015">Disulfide bond</keyword>
<evidence type="ECO:0000313" key="8">
    <source>
        <dbReference type="EMBL" id="CAG9854604.1"/>
    </source>
</evidence>
<dbReference type="AlphaFoldDB" id="A0A9N9XMC6"/>
<accession>A0A9N9XMC6</accession>
<sequence length="568" mass="64558">MVEDIVVSTSNGRIRGKTQKNFDGENYCAFYGIPYAKAPVGELRFKAPQPAEPWQEIWDGTKEGCESPSVFIPYKFQTGREDNCLHLNIYTQKLPRENEDIKRPVIVYIHGGSFYYGSNRSYIYGPEYLMTQDVVLVVLNFRLGVLGFLSLDDPSLEVPGNAGLKDQILALKWVQSNIHNFGGDANNVTIVGQSSGSASVHYLVLSPLCKGLFHKAIMQSGCALNYWANGKRNAKEIAKLMGYDENIDEKSLLEKLQQASVKSIIHAQTEMEDPFYASVIRPFGPVVEYPHEGALITEPPEVLMKTGNFNHIPIILGYTSKEGLMFEMLRKTRSDVSLPTNLERDIPFSLNVQKGSQEATDFAKELKNFYYKDKDITEEHIDNYYVLFGDTVFVEGIQKTASLIRSHQKSPVYLYRVNINSSLNLLTNWCQSTYHNLLLILTGSAYFLNFSMFNKLVSYLKMKLINKKVDGVTHGDEMFYLFKGMLSPGAEKGSEEELHIRRFVKLWTNFAKYGDPTQESVEILGDAKWPPLDESLENVFEIGNTLEVTKNVEKERVDFLHKLYNQYS</sequence>
<evidence type="ECO:0000256" key="6">
    <source>
        <dbReference type="RuleBase" id="RU361235"/>
    </source>
</evidence>
<keyword evidence="9" id="KW-1185">Reference proteome</keyword>
<evidence type="ECO:0000256" key="4">
    <source>
        <dbReference type="ARBA" id="ARBA00023157"/>
    </source>
</evidence>